<comment type="function">
    <text evidence="11">Allosteric enzyme that catalyzes the rate-limiting step in glycogen catabolism, the phosphorolytic cleavage of glycogen to produce glucose-1-phosphate, and plays a central role in maintaining cellular and organismal glucose homeostasis.</text>
</comment>
<dbReference type="FunFam" id="3.40.50.2000:FF:000807">
    <property type="entry name" value="Alpha-glucan phosphorylase 2, cytosolic"/>
    <property type="match status" value="1"/>
</dbReference>
<name>A0A4Q0VQG4_9BACI</name>
<evidence type="ECO:0000256" key="7">
    <source>
        <dbReference type="ARBA" id="ARBA00022898"/>
    </source>
</evidence>
<evidence type="ECO:0000256" key="1">
    <source>
        <dbReference type="ARBA" id="ARBA00001275"/>
    </source>
</evidence>
<dbReference type="GO" id="GO:0030170">
    <property type="term" value="F:pyridoxal phosphate binding"/>
    <property type="evidence" value="ECO:0007669"/>
    <property type="project" value="InterPro"/>
</dbReference>
<evidence type="ECO:0000313" key="12">
    <source>
        <dbReference type="EMBL" id="RXI98762.1"/>
    </source>
</evidence>
<evidence type="ECO:0000313" key="13">
    <source>
        <dbReference type="Proteomes" id="UP000290649"/>
    </source>
</evidence>
<keyword evidence="6 11" id="KW-0808">Transferase</keyword>
<dbReference type="InterPro" id="IPR011833">
    <property type="entry name" value="Glycg_phsphrylas"/>
</dbReference>
<dbReference type="FunFam" id="3.40.50.2000:FF:000003">
    <property type="entry name" value="Alpha-1,4 glucan phosphorylase"/>
    <property type="match status" value="1"/>
</dbReference>
<sequence length="810" mass="93753">MFADKQTFIKEFLETLANIRSKTLDEASPLDLYNTLGTMVRNHLSKNWISTNKQYQMSGQKQVYYFSMEFLMGRLLHSNMLNLTIENVVKEGFEELGINLATIFEEEHDAGLGNGGLGRLAACFLDSIASLQLPGHGCGIRYKYGLFEQKVIDGYQVELPDYWLKEDYVWEVRRSDRSVTVCFGGHVESEEINGKLAFQHKNYEAVLAVPYDVPVVGFENKTVNTLRLWSAEPSINEHEIQTSDRENYYKFLNYKRSIESISEFLYPDDSHYEGKKLRLKQQYFLVSAGLQSIINSLRRKSKHSLLDLPDKVVFHINDTHPVLIIPELMRILMDEEGLSWDEAWDITTKTCAYTNHTTLVEALEKWPINLFRELLPRIYMIVEEINERFCRQLWERYPGEFDRISNLAIIAHDQVRMAHLAIVGSFSVNGVAKLHTEILKHREMNNFFTVYPEKFNNKTNGITHRRWLMNANPKLAEHITESIGQRWLKQPRDLIGILKYANDASFQEKVSQVKLENKIHLAKYIKDKTGIVIDEHSIFDVQVKRLHAYKRQLLNVFHIMELYNLLRENPNIDMVPRTFIFGAKAAPSYFFAKKIIKLINTVANVVNNDPNIKGKLKVVFLENYSVSMAEKIIPAADVSEQISTASKEASGTGNMKFMMNGALTIGTLDGANVEIHDMVGKDNIYIFGLTSDQVLNYYSHGGYVARDIYNSDIRLRTVLDQLLDGFFGEEKVEFKDIYYQILSNNDEYFVLKDFDSYVEEHQKVDLTYRDQKEWLKKSIINIAHSGKFSSDRTISEYATEIWGIRPYKIE</sequence>
<dbReference type="Proteomes" id="UP000290649">
    <property type="component" value="Unassembled WGS sequence"/>
</dbReference>
<dbReference type="OrthoDB" id="9760804at2"/>
<accession>A0A4Q0VQG4</accession>
<dbReference type="PROSITE" id="PS00102">
    <property type="entry name" value="PHOSPHORYLASE"/>
    <property type="match status" value="1"/>
</dbReference>
<evidence type="ECO:0000256" key="6">
    <source>
        <dbReference type="ARBA" id="ARBA00022679"/>
    </source>
</evidence>
<evidence type="ECO:0000256" key="5">
    <source>
        <dbReference type="ARBA" id="ARBA00022676"/>
    </source>
</evidence>
<dbReference type="InterPro" id="IPR035090">
    <property type="entry name" value="Pyridoxal_P_attach_site"/>
</dbReference>
<dbReference type="GO" id="GO:0005980">
    <property type="term" value="P:glycogen catabolic process"/>
    <property type="evidence" value="ECO:0007669"/>
    <property type="project" value="TreeGrafter"/>
</dbReference>
<proteinExistence type="inferred from homology"/>
<dbReference type="Pfam" id="PF00343">
    <property type="entry name" value="Phosphorylase"/>
    <property type="match status" value="1"/>
</dbReference>
<evidence type="ECO:0000256" key="9">
    <source>
        <dbReference type="ARBA" id="ARBA00025174"/>
    </source>
</evidence>
<reference evidence="12 13" key="1">
    <citation type="journal article" date="2019" name="Int. J. Syst. Evol. Microbiol.">
        <title>Anaerobacillus alkaliphilus sp. nov., a novel alkaliphilic and moderately halophilic bacterium.</title>
        <authorList>
            <person name="Borsodi A.K."/>
            <person name="Aszalos J.M."/>
            <person name="Bihari P."/>
            <person name="Nagy I."/>
            <person name="Schumann P."/>
            <person name="Sproer C."/>
            <person name="Kovacs A.L."/>
            <person name="Boka K."/>
            <person name="Dobosy P."/>
            <person name="Ovari M."/>
            <person name="Szili-Kovacs T."/>
            <person name="Toth E."/>
        </authorList>
    </citation>
    <scope>NUCLEOTIDE SEQUENCE [LARGE SCALE GENOMIC DNA]</scope>
    <source>
        <strain evidence="12 13">B16-10</strain>
    </source>
</reference>
<keyword evidence="7 10" id="KW-0663">Pyridoxal phosphate</keyword>
<keyword evidence="8 11" id="KW-0119">Carbohydrate metabolism</keyword>
<dbReference type="PIRSF" id="PIRSF000460">
    <property type="entry name" value="Pprylas_GlgP"/>
    <property type="match status" value="1"/>
</dbReference>
<gene>
    <name evidence="12" type="ORF">DS745_20315</name>
</gene>
<protein>
    <recommendedName>
        <fullName evidence="11">Alpha-1,4 glucan phosphorylase</fullName>
        <ecNumber evidence="11">2.4.1.1</ecNumber>
    </recommendedName>
</protein>
<evidence type="ECO:0000256" key="2">
    <source>
        <dbReference type="ARBA" id="ARBA00001933"/>
    </source>
</evidence>
<dbReference type="InterPro" id="IPR000811">
    <property type="entry name" value="Glyco_trans_35"/>
</dbReference>
<dbReference type="AlphaFoldDB" id="A0A4Q0VQG4"/>
<evidence type="ECO:0000256" key="10">
    <source>
        <dbReference type="PIRSR" id="PIRSR000460-1"/>
    </source>
</evidence>
<dbReference type="CDD" id="cd04300">
    <property type="entry name" value="GT35_Glycogen_Phosphorylase"/>
    <property type="match status" value="1"/>
</dbReference>
<dbReference type="PANTHER" id="PTHR11468:SF3">
    <property type="entry name" value="GLYCOGEN PHOSPHORYLASE, LIVER FORM"/>
    <property type="match status" value="1"/>
</dbReference>
<evidence type="ECO:0000256" key="3">
    <source>
        <dbReference type="ARBA" id="ARBA00006047"/>
    </source>
</evidence>
<organism evidence="12 13">
    <name type="scientific">Anaerobacillus alkaliphilus</name>
    <dbReference type="NCBI Taxonomy" id="1548597"/>
    <lineage>
        <taxon>Bacteria</taxon>
        <taxon>Bacillati</taxon>
        <taxon>Bacillota</taxon>
        <taxon>Bacilli</taxon>
        <taxon>Bacillales</taxon>
        <taxon>Bacillaceae</taxon>
        <taxon>Anaerobacillus</taxon>
    </lineage>
</organism>
<comment type="similarity">
    <text evidence="3 11">Belongs to the glycogen phosphorylase family.</text>
</comment>
<comment type="caution">
    <text evidence="12">The sequence shown here is derived from an EMBL/GenBank/DDBJ whole genome shotgun (WGS) entry which is preliminary data.</text>
</comment>
<dbReference type="PANTHER" id="PTHR11468">
    <property type="entry name" value="GLYCOGEN PHOSPHORYLASE"/>
    <property type="match status" value="1"/>
</dbReference>
<dbReference type="GO" id="GO:0005737">
    <property type="term" value="C:cytoplasm"/>
    <property type="evidence" value="ECO:0007669"/>
    <property type="project" value="TreeGrafter"/>
</dbReference>
<dbReference type="SUPFAM" id="SSF53756">
    <property type="entry name" value="UDP-Glycosyltransferase/glycogen phosphorylase"/>
    <property type="match status" value="1"/>
</dbReference>
<comment type="function">
    <text evidence="9">Phosphorylase is an important allosteric enzyme in carbohydrate metabolism. Enzymes from different sources differ in their regulatory mechanisms and in their natural substrates. However, all known phosphorylases share catalytic and structural properties.</text>
</comment>
<keyword evidence="4" id="KW-0021">Allosteric enzyme</keyword>
<evidence type="ECO:0000256" key="8">
    <source>
        <dbReference type="ARBA" id="ARBA00023277"/>
    </source>
</evidence>
<dbReference type="EMBL" id="QOUX01000046">
    <property type="protein sequence ID" value="RXI98762.1"/>
    <property type="molecule type" value="Genomic_DNA"/>
</dbReference>
<comment type="catalytic activity">
    <reaction evidence="1 11">
        <text>[(1-&gt;4)-alpha-D-glucosyl](n) + phosphate = [(1-&gt;4)-alpha-D-glucosyl](n-1) + alpha-D-glucose 1-phosphate</text>
        <dbReference type="Rhea" id="RHEA:41732"/>
        <dbReference type="Rhea" id="RHEA-COMP:9584"/>
        <dbReference type="Rhea" id="RHEA-COMP:9586"/>
        <dbReference type="ChEBI" id="CHEBI:15444"/>
        <dbReference type="ChEBI" id="CHEBI:43474"/>
        <dbReference type="ChEBI" id="CHEBI:58601"/>
        <dbReference type="EC" id="2.4.1.1"/>
    </reaction>
</comment>
<dbReference type="EC" id="2.4.1.1" evidence="11"/>
<dbReference type="NCBIfam" id="TIGR02093">
    <property type="entry name" value="P_ylase"/>
    <property type="match status" value="1"/>
</dbReference>
<dbReference type="Gene3D" id="3.40.50.2000">
    <property type="entry name" value="Glycogen Phosphorylase B"/>
    <property type="match status" value="2"/>
</dbReference>
<evidence type="ECO:0000256" key="4">
    <source>
        <dbReference type="ARBA" id="ARBA00022533"/>
    </source>
</evidence>
<dbReference type="GO" id="GO:0008184">
    <property type="term" value="F:glycogen phosphorylase activity"/>
    <property type="evidence" value="ECO:0007669"/>
    <property type="project" value="InterPro"/>
</dbReference>
<keyword evidence="13" id="KW-1185">Reference proteome</keyword>
<comment type="cofactor">
    <cofactor evidence="2 11">
        <name>pyridoxal 5'-phosphate</name>
        <dbReference type="ChEBI" id="CHEBI:597326"/>
    </cofactor>
</comment>
<evidence type="ECO:0000256" key="11">
    <source>
        <dbReference type="RuleBase" id="RU000587"/>
    </source>
</evidence>
<feature type="modified residue" description="N6-(pyridoxal phosphate)lysine" evidence="10">
    <location>
        <position position="656"/>
    </location>
</feature>
<keyword evidence="5 11" id="KW-0328">Glycosyltransferase</keyword>